<evidence type="ECO:0000256" key="9">
    <source>
        <dbReference type="ARBA" id="ARBA00023146"/>
    </source>
</evidence>
<dbReference type="Pfam" id="PF01406">
    <property type="entry name" value="tRNA-synt_1e"/>
    <property type="match status" value="1"/>
</dbReference>
<dbReference type="InterPro" id="IPR032678">
    <property type="entry name" value="tRNA-synt_1_cat_dom"/>
</dbReference>
<dbReference type="GO" id="GO:0005524">
    <property type="term" value="F:ATP binding"/>
    <property type="evidence" value="ECO:0007669"/>
    <property type="project" value="UniProtKB-KW"/>
</dbReference>
<dbReference type="PANTHER" id="PTHR10890:SF3">
    <property type="entry name" value="CYSTEINE--TRNA LIGASE, CYTOPLASMIC"/>
    <property type="match status" value="1"/>
</dbReference>
<dbReference type="GO" id="GO:0004817">
    <property type="term" value="F:cysteine-tRNA ligase activity"/>
    <property type="evidence" value="ECO:0007669"/>
    <property type="project" value="UniProtKB-EC"/>
</dbReference>
<evidence type="ECO:0000259" key="12">
    <source>
        <dbReference type="Pfam" id="PF01406"/>
    </source>
</evidence>
<evidence type="ECO:0000313" key="14">
    <source>
        <dbReference type="Proteomes" id="UP001280581"/>
    </source>
</evidence>
<protein>
    <recommendedName>
        <fullName evidence="2">cysteine--tRNA ligase</fullName>
        <ecNumber evidence="2">6.1.1.16</ecNumber>
    </recommendedName>
    <alternativeName>
        <fullName evidence="10">Cysteinyl-tRNA synthetase</fullName>
    </alternativeName>
</protein>
<dbReference type="GO" id="GO:0005737">
    <property type="term" value="C:cytoplasm"/>
    <property type="evidence" value="ECO:0007669"/>
    <property type="project" value="TreeGrafter"/>
</dbReference>
<dbReference type="PANTHER" id="PTHR10890">
    <property type="entry name" value="CYSTEINYL-TRNA SYNTHETASE"/>
    <property type="match status" value="1"/>
</dbReference>
<dbReference type="Gene3D" id="3.40.50.620">
    <property type="entry name" value="HUPs"/>
    <property type="match status" value="2"/>
</dbReference>
<keyword evidence="5" id="KW-0547">Nucleotide-binding</keyword>
<comment type="caution">
    <text evidence="13">The sequence shown here is derived from an EMBL/GenBank/DDBJ whole genome shotgun (WGS) entry which is preliminary data.</text>
</comment>
<evidence type="ECO:0000256" key="4">
    <source>
        <dbReference type="ARBA" id="ARBA00022723"/>
    </source>
</evidence>
<reference evidence="13 14" key="1">
    <citation type="submission" date="2021-02" db="EMBL/GenBank/DDBJ databases">
        <title>Genome assembly of Pseudopithomyces chartarum.</title>
        <authorList>
            <person name="Jauregui R."/>
            <person name="Singh J."/>
            <person name="Voisey C."/>
        </authorList>
    </citation>
    <scope>NUCLEOTIDE SEQUENCE [LARGE SCALE GENOMIC DNA]</scope>
    <source>
        <strain evidence="13 14">AGR01</strain>
    </source>
</reference>
<dbReference type="EMBL" id="WVTA01000017">
    <property type="protein sequence ID" value="KAK3201075.1"/>
    <property type="molecule type" value="Genomic_DNA"/>
</dbReference>
<dbReference type="SUPFAM" id="SSF52374">
    <property type="entry name" value="Nucleotidylyl transferase"/>
    <property type="match status" value="1"/>
</dbReference>
<accession>A0AAN6LQT5</accession>
<dbReference type="GO" id="GO:0046872">
    <property type="term" value="F:metal ion binding"/>
    <property type="evidence" value="ECO:0007669"/>
    <property type="project" value="UniProtKB-KW"/>
</dbReference>
<evidence type="ECO:0000256" key="1">
    <source>
        <dbReference type="ARBA" id="ARBA00001947"/>
    </source>
</evidence>
<dbReference type="CDD" id="cd00672">
    <property type="entry name" value="CysRS_core"/>
    <property type="match status" value="1"/>
</dbReference>
<comment type="cofactor">
    <cofactor evidence="1">
        <name>Zn(2+)</name>
        <dbReference type="ChEBI" id="CHEBI:29105"/>
    </cofactor>
</comment>
<dbReference type="InterPro" id="IPR014729">
    <property type="entry name" value="Rossmann-like_a/b/a_fold"/>
</dbReference>
<evidence type="ECO:0000256" key="8">
    <source>
        <dbReference type="ARBA" id="ARBA00022917"/>
    </source>
</evidence>
<name>A0AAN6LQT5_9PLEO</name>
<dbReference type="Proteomes" id="UP001280581">
    <property type="component" value="Unassembled WGS sequence"/>
</dbReference>
<evidence type="ECO:0000256" key="11">
    <source>
        <dbReference type="SAM" id="MobiDB-lite"/>
    </source>
</evidence>
<feature type="compositionally biased region" description="Basic and acidic residues" evidence="11">
    <location>
        <begin position="12"/>
        <end position="21"/>
    </location>
</feature>
<dbReference type="PRINTS" id="PR00983">
    <property type="entry name" value="TRNASYNTHCYS"/>
</dbReference>
<gene>
    <name evidence="13" type="ORF">GRF29_213g943624</name>
</gene>
<evidence type="ECO:0000256" key="7">
    <source>
        <dbReference type="ARBA" id="ARBA00022840"/>
    </source>
</evidence>
<proteinExistence type="inferred from homology"/>
<keyword evidence="14" id="KW-1185">Reference proteome</keyword>
<organism evidence="13 14">
    <name type="scientific">Pseudopithomyces chartarum</name>
    <dbReference type="NCBI Taxonomy" id="1892770"/>
    <lineage>
        <taxon>Eukaryota</taxon>
        <taxon>Fungi</taxon>
        <taxon>Dikarya</taxon>
        <taxon>Ascomycota</taxon>
        <taxon>Pezizomycotina</taxon>
        <taxon>Dothideomycetes</taxon>
        <taxon>Pleosporomycetidae</taxon>
        <taxon>Pleosporales</taxon>
        <taxon>Massarineae</taxon>
        <taxon>Didymosphaeriaceae</taxon>
        <taxon>Pseudopithomyces</taxon>
    </lineage>
</organism>
<keyword evidence="3" id="KW-0436">Ligase</keyword>
<feature type="compositionally biased region" description="Basic and acidic residues" evidence="11">
    <location>
        <begin position="720"/>
        <end position="735"/>
    </location>
</feature>
<feature type="region of interest" description="Disordered" evidence="11">
    <location>
        <begin position="1"/>
        <end position="22"/>
    </location>
</feature>
<keyword evidence="9" id="KW-0030">Aminoacyl-tRNA synthetase</keyword>
<keyword evidence="4" id="KW-0479">Metal-binding</keyword>
<evidence type="ECO:0000256" key="10">
    <source>
        <dbReference type="ARBA" id="ARBA00031499"/>
    </source>
</evidence>
<dbReference type="InterPro" id="IPR024909">
    <property type="entry name" value="Cys-tRNA/MSH_ligase"/>
</dbReference>
<feature type="compositionally biased region" description="Basic and acidic residues" evidence="11">
    <location>
        <begin position="762"/>
        <end position="774"/>
    </location>
</feature>
<dbReference type="SUPFAM" id="SSF47323">
    <property type="entry name" value="Anticodon-binding domain of a subclass of class I aminoacyl-tRNA synthetases"/>
    <property type="match status" value="1"/>
</dbReference>
<dbReference type="Gene3D" id="1.20.120.1910">
    <property type="entry name" value="Cysteine-tRNA ligase, C-terminal anti-codon recognition domain"/>
    <property type="match status" value="1"/>
</dbReference>
<sequence>MTTPARTQPPWKEPHPGKSSDLKVWNSLTRSKTPFKSIEEGKISWYSCGPTVYDDAHLGHARNYVTIDILRRILRDYYQYSLQFVQNITDVDDKIILRGRQQHLFANFRSEHPTVDQTVVDTAVAAFNQYIAKNLPLLPSDVKPEGFNDAVAAAYAAVLAGKSVDGNGSPGDKEAKIKMHLKTAGSAATALLAPSQNTEEDIENFWTATADAILPYLDSLHGSTIDGSKHDIWLTLTKKYEDRFNEDMASLNVLPPDVVTRVSEFVPEIDTFTEKIVTNGFAYKTPDGVYFDIEAFEKLPGNSYARLEPWNRNDSSLVADGEGALSTNATKKNGGDFALWKSSKPGEPAWDSKAFGKGRPGWHIECSVMASSVIGSQMDVHSGGIDLCFPHHDNELAQSEAYFADESKGEGVQWVNYFLHMGHLSISGSKMSKSLKNFTTIRDAVARGDWTARSFRIILLMNGWHDGIEITDDMRKAGANLESYISNFFLRVKDLQVHPNTTSSGTENAKLEERLEKAKAEVHAALSDSFDTPAALRAIKGLIEDWNTADHSALSDEVSESLARYITRIVRIFGLDGNADPNDSAIGWSGIDIPEVSKPFVFAASRIRDNVRSRAIKKEDLSETAVKSIIEESPSKQQDAAAIPYAEILSQFQEDVLRLSKESAQPSAFLELSDRLRDVHLWNAGIYLEDRTNAPAMVRPVDAELRAEREQKEAIARQKAEAKQKREREEAEKKAKLAAQAKIDPKEMFKTEEYSGWDEDGVPTKDKEGADVPKSKAKKLRKEWEKQKKLHEEYLKGVGSA</sequence>
<evidence type="ECO:0000313" key="13">
    <source>
        <dbReference type="EMBL" id="KAK3201075.1"/>
    </source>
</evidence>
<feature type="region of interest" description="Disordered" evidence="11">
    <location>
        <begin position="748"/>
        <end position="784"/>
    </location>
</feature>
<dbReference type="GO" id="GO:0006423">
    <property type="term" value="P:cysteinyl-tRNA aminoacylation"/>
    <property type="evidence" value="ECO:0007669"/>
    <property type="project" value="InterPro"/>
</dbReference>
<keyword evidence="6" id="KW-0862">Zinc</keyword>
<dbReference type="HAMAP" id="MF_00041">
    <property type="entry name" value="Cys_tRNA_synth"/>
    <property type="match status" value="1"/>
</dbReference>
<evidence type="ECO:0000256" key="5">
    <source>
        <dbReference type="ARBA" id="ARBA00022741"/>
    </source>
</evidence>
<keyword evidence="7" id="KW-0067">ATP-binding</keyword>
<dbReference type="InterPro" id="IPR009080">
    <property type="entry name" value="tRNAsynth_Ia_anticodon-bd"/>
</dbReference>
<evidence type="ECO:0000256" key="6">
    <source>
        <dbReference type="ARBA" id="ARBA00022833"/>
    </source>
</evidence>
<feature type="region of interest" description="Disordered" evidence="11">
    <location>
        <begin position="720"/>
        <end position="739"/>
    </location>
</feature>
<dbReference type="AlphaFoldDB" id="A0AAN6LQT5"/>
<dbReference type="NCBIfam" id="TIGR00435">
    <property type="entry name" value="cysS"/>
    <property type="match status" value="1"/>
</dbReference>
<evidence type="ECO:0000256" key="2">
    <source>
        <dbReference type="ARBA" id="ARBA00012832"/>
    </source>
</evidence>
<dbReference type="EC" id="6.1.1.16" evidence="2"/>
<feature type="domain" description="tRNA synthetases class I catalytic" evidence="12">
    <location>
        <begin position="35"/>
        <end position="473"/>
    </location>
</feature>
<keyword evidence="8" id="KW-0648">Protein biosynthesis</keyword>
<evidence type="ECO:0000256" key="3">
    <source>
        <dbReference type="ARBA" id="ARBA00022598"/>
    </source>
</evidence>
<dbReference type="InterPro" id="IPR015803">
    <property type="entry name" value="Cys-tRNA-ligase"/>
</dbReference>